<dbReference type="PANTHER" id="PTHR42745:SF1">
    <property type="entry name" value="ARABINOSE 5-PHOSPHATE ISOMERASE KDSD"/>
    <property type="match status" value="1"/>
</dbReference>
<evidence type="ECO:0000256" key="19">
    <source>
        <dbReference type="SAM" id="Phobius"/>
    </source>
</evidence>
<reference evidence="22" key="2">
    <citation type="submission" date="2014-03" db="EMBL/GenBank/DDBJ databases">
        <title>The whipworm genome and dual-species transcriptomics of an intimate host-pathogen interaction.</title>
        <authorList>
            <person name="Foth B.J."/>
            <person name="Tsai I.J."/>
            <person name="Reid A.J."/>
            <person name="Bancroft A.J."/>
            <person name="Nichol S."/>
            <person name="Tracey A."/>
            <person name="Holroyd N."/>
            <person name="Cotton J.A."/>
            <person name="Stanley E.J."/>
            <person name="Zarowiecki M."/>
            <person name="Liu J.Z."/>
            <person name="Huckvale T."/>
            <person name="Cooper P.J."/>
            <person name="Grencis R.K."/>
            <person name="Berriman M."/>
        </authorList>
    </citation>
    <scope>NUCLEOTIDE SEQUENCE [LARGE SCALE GENOMIC DNA]</scope>
</reference>
<feature type="domain" description="CBS" evidence="20">
    <location>
        <begin position="478"/>
        <end position="536"/>
    </location>
</feature>
<keyword evidence="10" id="KW-0479">Metal-binding</keyword>
<dbReference type="Gene3D" id="1.20.1420.30">
    <property type="entry name" value="NCX, central ion-binding region"/>
    <property type="match status" value="1"/>
</dbReference>
<sequence>MLLATALLIVGLLLVVYSADRLVFAASILCRTFGIPPLIIGMTVVSIGTSLPEVIVSLAASLHEQRDLAVGTALGSNIINILLILGLAALVRPFTVHSDVLRRELPLMLLVSVVAGSVLYDGQLSRSDGIFLLFLAVLWLLFIVKLARQAERQGTDSLTREQLAELPRDGGLPVAFLWLGIALIIMPVATRMVVDNATVLANYFAISELTMGLTAIAIGTSLPELATAIAGVRKGENDIAVGNIIGANIFNIVIVLGLPALITPGEIDPLAYSRDYSVMLLQAGKEVLAIERECLAELDQYINQNFTLACEKMFWCKGKVVVMGMGKSGHIGRKMAATFASTGTPSFFVHPGEAAHGDLGMVTPQDVVIAISNSGESSEITALIPVLKRLHVPLICITGRPESSMARAADVHLCVKVAKEACPLGLAPTSSTTATLVMGDALAVALLKARGFTAEDFALSHPGGALGRKLLLRVNDIMHTGDEIPHVKKTASLRDALLEVTRKNLGMTVICDDNMMIEGIFTDGDLRRVFDMGVDVRQLSIADVMTPGGIRVRPGILAVEALNLMQSRHITSVMVADGDHLLGVLHMHDLLRAGVVADVMAKAENIRLLILDVDGVLSDGLIYMGNNGEELKAFNVRDGYGIRCALTSDIEVAIITGRKAKLVEDRCATLGITHLYQGQSNKLIAFSDLLEKLAIAPENVAYVGDDLIDWPVMEKVGLSVAVADAHPLLIPRADYVTRIAGGRGAVREVCDLLLLAQGKLDEAKGQSI</sequence>
<dbReference type="FunFam" id="3.40.50.1000:FF:000029">
    <property type="entry name" value="3-deoxy-D-manno-octulosonate 8-phosphate phosphatase KdsC"/>
    <property type="match status" value="1"/>
</dbReference>
<dbReference type="GO" id="GO:0006816">
    <property type="term" value="P:calcium ion transport"/>
    <property type="evidence" value="ECO:0007669"/>
    <property type="project" value="UniProtKB-KW"/>
</dbReference>
<keyword evidence="15 18" id="KW-0129">CBS domain</keyword>
<evidence type="ECO:0000256" key="1">
    <source>
        <dbReference type="ARBA" id="ARBA00001946"/>
    </source>
</evidence>
<dbReference type="PROSITE" id="PS51464">
    <property type="entry name" value="SIS"/>
    <property type="match status" value="1"/>
</dbReference>
<dbReference type="GO" id="GO:0016853">
    <property type="term" value="F:isomerase activity"/>
    <property type="evidence" value="ECO:0007669"/>
    <property type="project" value="UniProtKB-KW"/>
</dbReference>
<dbReference type="InterPro" id="IPR046342">
    <property type="entry name" value="CBS_dom_sf"/>
</dbReference>
<dbReference type="FunFam" id="3.10.580.10:FF:000007">
    <property type="entry name" value="Arabinose 5-phosphate isomerase"/>
    <property type="match status" value="1"/>
</dbReference>
<evidence type="ECO:0000256" key="8">
    <source>
        <dbReference type="ARBA" id="ARBA00022568"/>
    </source>
</evidence>
<dbReference type="NCBIfam" id="NF008005">
    <property type="entry name" value="PRK10734.1"/>
    <property type="match status" value="1"/>
</dbReference>
<keyword evidence="8" id="KW-0106">Calcium</keyword>
<dbReference type="InterPro" id="IPR004800">
    <property type="entry name" value="KdsD/KpsF-type"/>
</dbReference>
<dbReference type="CDD" id="cd05014">
    <property type="entry name" value="SIS_Kpsf"/>
    <property type="match status" value="1"/>
</dbReference>
<keyword evidence="12 22" id="KW-0378">Hydrolase</keyword>
<evidence type="ECO:0000256" key="18">
    <source>
        <dbReference type="PROSITE-ProRule" id="PRU00703"/>
    </source>
</evidence>
<feature type="transmembrane region" description="Helical" evidence="19">
    <location>
        <begin position="129"/>
        <end position="150"/>
    </location>
</feature>
<feature type="domain" description="CBS" evidence="20">
    <location>
        <begin position="545"/>
        <end position="604"/>
    </location>
</feature>
<dbReference type="NCBIfam" id="NF007019">
    <property type="entry name" value="PRK09484.1"/>
    <property type="match status" value="1"/>
</dbReference>
<comment type="similarity">
    <text evidence="3">Belongs to the Ca(2+):cation antiporter (CaCA) (TC 2.A.19) family. SLC24A subfamily.</text>
</comment>
<feature type="transmembrane region" description="Helical" evidence="19">
    <location>
        <begin position="239"/>
        <end position="262"/>
    </location>
</feature>
<evidence type="ECO:0000256" key="16">
    <source>
        <dbReference type="ARBA" id="ARBA00023136"/>
    </source>
</evidence>
<dbReference type="GO" id="GO:0016788">
    <property type="term" value="F:hydrolase activity, acting on ester bonds"/>
    <property type="evidence" value="ECO:0007669"/>
    <property type="project" value="InterPro"/>
</dbReference>
<dbReference type="AlphaFoldDB" id="A0A077ZGW2"/>
<evidence type="ECO:0000256" key="12">
    <source>
        <dbReference type="ARBA" id="ARBA00022801"/>
    </source>
</evidence>
<dbReference type="InterPro" id="IPR046348">
    <property type="entry name" value="SIS_dom_sf"/>
</dbReference>
<keyword evidence="8" id="KW-0813">Transport</keyword>
<feature type="domain" description="SIS" evidence="21">
    <location>
        <begin position="310"/>
        <end position="452"/>
    </location>
</feature>
<dbReference type="SFLD" id="SFLDS00003">
    <property type="entry name" value="Haloacid_Dehalogenase"/>
    <property type="match status" value="1"/>
</dbReference>
<evidence type="ECO:0000256" key="7">
    <source>
        <dbReference type="ARBA" id="ARBA00022449"/>
    </source>
</evidence>
<keyword evidence="23" id="KW-1185">Reference proteome</keyword>
<dbReference type="InterPro" id="IPR044880">
    <property type="entry name" value="NCX_ion-bd_dom_sf"/>
</dbReference>
<comment type="cofactor">
    <cofactor evidence="1">
        <name>Mg(2+)</name>
        <dbReference type="ChEBI" id="CHEBI:18420"/>
    </cofactor>
</comment>
<dbReference type="GO" id="GO:0015297">
    <property type="term" value="F:antiporter activity"/>
    <property type="evidence" value="ECO:0007669"/>
    <property type="project" value="UniProtKB-KW"/>
</dbReference>
<dbReference type="SFLD" id="SFLDG01136">
    <property type="entry name" value="C1.6:_Phosphoserine_Phosphatas"/>
    <property type="match status" value="1"/>
</dbReference>
<evidence type="ECO:0000256" key="17">
    <source>
        <dbReference type="ARBA" id="ARBA00023235"/>
    </source>
</evidence>
<dbReference type="SFLD" id="SFLDG01138">
    <property type="entry name" value="C1.6.2:_Deoxy-d-mannose-octulo"/>
    <property type="match status" value="1"/>
</dbReference>
<keyword evidence="7" id="KW-0050">Antiport</keyword>
<evidence type="ECO:0000256" key="4">
    <source>
        <dbReference type="ARBA" id="ARBA00005893"/>
    </source>
</evidence>
<dbReference type="InterPro" id="IPR023214">
    <property type="entry name" value="HAD_sf"/>
</dbReference>
<organism evidence="22 23">
    <name type="scientific">Trichuris trichiura</name>
    <name type="common">Whipworm</name>
    <name type="synonym">Trichocephalus trichiurus</name>
    <dbReference type="NCBI Taxonomy" id="36087"/>
    <lineage>
        <taxon>Eukaryota</taxon>
        <taxon>Metazoa</taxon>
        <taxon>Ecdysozoa</taxon>
        <taxon>Nematoda</taxon>
        <taxon>Enoplea</taxon>
        <taxon>Dorylaimia</taxon>
        <taxon>Trichinellida</taxon>
        <taxon>Trichuridae</taxon>
        <taxon>Trichuris</taxon>
    </lineage>
</organism>
<dbReference type="NCBIfam" id="TIGR01670">
    <property type="entry name" value="KdsC-phosphatas"/>
    <property type="match status" value="1"/>
</dbReference>
<dbReference type="PANTHER" id="PTHR42745">
    <property type="match status" value="1"/>
</dbReference>
<dbReference type="NCBIfam" id="NF008141">
    <property type="entry name" value="PRK10892.1"/>
    <property type="match status" value="1"/>
</dbReference>
<dbReference type="GO" id="GO:0016020">
    <property type="term" value="C:membrane"/>
    <property type="evidence" value="ECO:0007669"/>
    <property type="project" value="UniProtKB-SubCell"/>
</dbReference>
<evidence type="ECO:0000256" key="3">
    <source>
        <dbReference type="ARBA" id="ARBA00005364"/>
    </source>
</evidence>
<dbReference type="Proteomes" id="UP000030665">
    <property type="component" value="Unassembled WGS sequence"/>
</dbReference>
<dbReference type="InterPro" id="IPR050986">
    <property type="entry name" value="GutQ/KpsF_isomerases"/>
</dbReference>
<keyword evidence="17" id="KW-0413">Isomerase</keyword>
<feature type="transmembrane region" description="Helical" evidence="19">
    <location>
        <begin position="170"/>
        <end position="188"/>
    </location>
</feature>
<keyword evidence="14 19" id="KW-1133">Transmembrane helix</keyword>
<comment type="similarity">
    <text evidence="5">Belongs to the SIS family. GutQ/KpsF subfamily.</text>
</comment>
<dbReference type="GO" id="GO:1901135">
    <property type="term" value="P:carbohydrate derivative metabolic process"/>
    <property type="evidence" value="ECO:0007669"/>
    <property type="project" value="InterPro"/>
</dbReference>
<dbReference type="GO" id="GO:0005975">
    <property type="term" value="P:carbohydrate metabolic process"/>
    <property type="evidence" value="ECO:0007669"/>
    <property type="project" value="InterPro"/>
</dbReference>
<protein>
    <submittedName>
        <fullName evidence="22">Na Ca ex and CBS and SIS and Hydrolase 3 domain c ontaining protein</fullName>
    </submittedName>
</protein>
<keyword evidence="16 19" id="KW-0472">Membrane</keyword>
<name>A0A077ZGW2_TRITR</name>
<keyword evidence="8" id="KW-0109">Calcium transport</keyword>
<dbReference type="NCBIfam" id="TIGR00393">
    <property type="entry name" value="kpsF"/>
    <property type="match status" value="1"/>
</dbReference>
<dbReference type="PROSITE" id="PS51371">
    <property type="entry name" value="CBS"/>
    <property type="match status" value="2"/>
</dbReference>
<evidence type="ECO:0000256" key="10">
    <source>
        <dbReference type="ARBA" id="ARBA00022723"/>
    </source>
</evidence>
<keyword evidence="11" id="KW-0677">Repeat</keyword>
<dbReference type="Gene3D" id="3.10.580.10">
    <property type="entry name" value="CBS-domain"/>
    <property type="match status" value="1"/>
</dbReference>
<comment type="similarity">
    <text evidence="4">Belongs to the KdsC family.</text>
</comment>
<dbReference type="CDD" id="cd01630">
    <property type="entry name" value="HAD_KDO-like"/>
    <property type="match status" value="1"/>
</dbReference>
<dbReference type="InterPro" id="IPR036412">
    <property type="entry name" value="HAD-like_sf"/>
</dbReference>
<keyword evidence="9 19" id="KW-0812">Transmembrane</keyword>
<keyword evidence="13" id="KW-0460">Magnesium</keyword>
<dbReference type="InterPro" id="IPR000644">
    <property type="entry name" value="CBS_dom"/>
</dbReference>
<dbReference type="Gene3D" id="3.40.50.10490">
    <property type="entry name" value="Glucose-6-phosphate isomerase like protein, domain 1"/>
    <property type="match status" value="1"/>
</dbReference>
<dbReference type="InterPro" id="IPR035474">
    <property type="entry name" value="SIS_Kpsf"/>
</dbReference>
<evidence type="ECO:0000256" key="5">
    <source>
        <dbReference type="ARBA" id="ARBA00008165"/>
    </source>
</evidence>
<keyword evidence="8" id="KW-0406">Ion transport</keyword>
<dbReference type="OrthoDB" id="2127281at2759"/>
<dbReference type="Pfam" id="PF08282">
    <property type="entry name" value="Hydrolase_3"/>
    <property type="match status" value="1"/>
</dbReference>
<comment type="subcellular location">
    <subcellularLocation>
        <location evidence="2">Membrane</location>
        <topology evidence="2">Multi-pass membrane protein</topology>
    </subcellularLocation>
</comment>
<dbReference type="InterPro" id="IPR010023">
    <property type="entry name" value="KdsC_fam"/>
</dbReference>
<dbReference type="GO" id="GO:0097367">
    <property type="term" value="F:carbohydrate derivative binding"/>
    <property type="evidence" value="ECO:0007669"/>
    <property type="project" value="InterPro"/>
</dbReference>
<dbReference type="SUPFAM" id="SSF56784">
    <property type="entry name" value="HAD-like"/>
    <property type="match status" value="1"/>
</dbReference>
<evidence type="ECO:0000256" key="13">
    <source>
        <dbReference type="ARBA" id="ARBA00022842"/>
    </source>
</evidence>
<dbReference type="CDD" id="cd04604">
    <property type="entry name" value="CBS_pair_SIS_assoc"/>
    <property type="match status" value="1"/>
</dbReference>
<reference evidence="22" key="1">
    <citation type="submission" date="2014-01" db="EMBL/GenBank/DDBJ databases">
        <authorList>
            <person name="Aslett M."/>
        </authorList>
    </citation>
    <scope>NUCLEOTIDE SEQUENCE</scope>
</reference>
<proteinExistence type="inferred from homology"/>
<dbReference type="FunFam" id="3.40.50.10490:FF:000011">
    <property type="entry name" value="Arabinose 5-phosphate isomerase"/>
    <property type="match status" value="1"/>
</dbReference>
<dbReference type="Gene3D" id="3.40.50.1000">
    <property type="entry name" value="HAD superfamily/HAD-like"/>
    <property type="match status" value="1"/>
</dbReference>
<evidence type="ECO:0000256" key="2">
    <source>
        <dbReference type="ARBA" id="ARBA00004141"/>
    </source>
</evidence>
<accession>A0A077ZGW2</accession>
<evidence type="ECO:0000256" key="15">
    <source>
        <dbReference type="ARBA" id="ARBA00023122"/>
    </source>
</evidence>
<evidence type="ECO:0000259" key="21">
    <source>
        <dbReference type="PROSITE" id="PS51464"/>
    </source>
</evidence>
<dbReference type="STRING" id="36087.A0A077ZGW2"/>
<dbReference type="Pfam" id="PF01380">
    <property type="entry name" value="SIS"/>
    <property type="match status" value="1"/>
</dbReference>
<feature type="transmembrane region" description="Helical" evidence="19">
    <location>
        <begin position="200"/>
        <end position="219"/>
    </location>
</feature>
<dbReference type="InterPro" id="IPR004837">
    <property type="entry name" value="NaCa_Exmemb"/>
</dbReference>
<dbReference type="NCBIfam" id="TIGR00367">
    <property type="entry name" value="calcium/sodium antiporter"/>
    <property type="match status" value="1"/>
</dbReference>
<feature type="transmembrane region" description="Helical" evidence="19">
    <location>
        <begin position="35"/>
        <end position="56"/>
    </location>
</feature>
<comment type="subunit">
    <text evidence="6">Homotetramer.</text>
</comment>
<dbReference type="GO" id="GO:0046872">
    <property type="term" value="F:metal ion binding"/>
    <property type="evidence" value="ECO:0007669"/>
    <property type="project" value="UniProtKB-KW"/>
</dbReference>
<dbReference type="InterPro" id="IPR004481">
    <property type="entry name" value="K/Na/Ca-exchanger"/>
</dbReference>
<evidence type="ECO:0000256" key="11">
    <source>
        <dbReference type="ARBA" id="ARBA00022737"/>
    </source>
</evidence>
<evidence type="ECO:0000313" key="22">
    <source>
        <dbReference type="EMBL" id="CDW59054.1"/>
    </source>
</evidence>
<dbReference type="Pfam" id="PF01699">
    <property type="entry name" value="Na_Ca_ex"/>
    <property type="match status" value="2"/>
</dbReference>
<evidence type="ECO:0000256" key="9">
    <source>
        <dbReference type="ARBA" id="ARBA00022692"/>
    </source>
</evidence>
<evidence type="ECO:0000259" key="20">
    <source>
        <dbReference type="PROSITE" id="PS51371"/>
    </source>
</evidence>
<dbReference type="EMBL" id="HG806488">
    <property type="protein sequence ID" value="CDW59054.1"/>
    <property type="molecule type" value="Genomic_DNA"/>
</dbReference>
<dbReference type="Pfam" id="PF00571">
    <property type="entry name" value="CBS"/>
    <property type="match status" value="2"/>
</dbReference>
<evidence type="ECO:0000313" key="23">
    <source>
        <dbReference type="Proteomes" id="UP000030665"/>
    </source>
</evidence>
<evidence type="ECO:0000256" key="6">
    <source>
        <dbReference type="ARBA" id="ARBA00011881"/>
    </source>
</evidence>
<gene>
    <name evidence="22" type="ORF">TTRE_0000738401</name>
</gene>
<evidence type="ECO:0000256" key="14">
    <source>
        <dbReference type="ARBA" id="ARBA00022989"/>
    </source>
</evidence>
<feature type="transmembrane region" description="Helical" evidence="19">
    <location>
        <begin position="68"/>
        <end position="90"/>
    </location>
</feature>
<dbReference type="InterPro" id="IPR001347">
    <property type="entry name" value="SIS_dom"/>
</dbReference>
<dbReference type="SUPFAM" id="SSF53697">
    <property type="entry name" value="SIS domain"/>
    <property type="match status" value="1"/>
</dbReference>